<evidence type="ECO:0000256" key="2">
    <source>
        <dbReference type="ARBA" id="ARBA00022448"/>
    </source>
</evidence>
<evidence type="ECO:0000256" key="1">
    <source>
        <dbReference type="ARBA" id="ARBA00004651"/>
    </source>
</evidence>
<dbReference type="EvolutionaryTrace" id="D9SIP4"/>
<feature type="binding site" evidence="13">
    <location>
        <begin position="8"/>
        <end position="15"/>
    </location>
    <ligand>
        <name>GTP</name>
        <dbReference type="ChEBI" id="CHEBI:37565"/>
        <label>1</label>
    </ligand>
</feature>
<feature type="binding site" evidence="20">
    <location>
        <position position="14"/>
    </location>
    <ligand>
        <name>GDP</name>
        <dbReference type="ChEBI" id="CHEBI:58189"/>
    </ligand>
</feature>
<dbReference type="AlphaFoldDB" id="D9SIP4"/>
<dbReference type="PROSITE" id="PS51711">
    <property type="entry name" value="G_FEOB"/>
    <property type="match status" value="1"/>
</dbReference>
<dbReference type="GO" id="GO:0005525">
    <property type="term" value="F:GTP binding"/>
    <property type="evidence" value="ECO:0007669"/>
    <property type="project" value="UniProtKB-KW"/>
</dbReference>
<dbReference type="SUPFAM" id="SSF52540">
    <property type="entry name" value="P-loop containing nucleoside triphosphate hydrolases"/>
    <property type="match status" value="1"/>
</dbReference>
<sequence length="595" mass="65674">MKRIALLGMPNTGKSTLFNRMTGGAARVGNWPGITVELLSGKILLGADMVEIIDLPGIYDLHGFSDDEQVVRHFLHDNVPDLALVILNATQIERQMSLLLQLKQLNMNIVVLLNMSDEAKQYGITIDSRKMSELLQIPVFQLSGKYGTGYQEALQAVTRALRYPTPGMAENVRTQLEQDEHIEAEMVRILKSAVQIPARLPENLTEKLDRVMLHPVLGLPIFFGIMYLLFQGIFFFGQPLQIGIGQLLTWLRETALVPAVASLPPALQGLLLDGIYNGIATVAAFVPVIVLFFLLMAIVEDSGYLSRAAFLMDALMAKMGLDGRGFVMLLMGFGCNVPALMGTRVMRSRAMRLLTMLIIPFSLCSARLQVFVFITAALFSTHAAPLVLFSLYLFSFAAAILTALLFKQQFSNSEPFVLELPPYRFPTLRQMVLRGYLEVTHFLRRASTFIIAGVVLVWLLTHIPFSAQPASPETVSGMIGSVLQPFFAPIGINEQLTIALLFGFVAKEIVIGSLAVIYGLTGQGLSGALAAQLDWVQAYSFMLFTLIYTPCLSTIATLKSESKSRRFTLLALVWSLALAWLVSFIFYQGARALGY</sequence>
<comment type="similarity">
    <text evidence="15">Belongs to the TRAFAC class TrmE-Era-EngA-EngB-Septin-like GTPase superfamily. FeoB GTPase (TC 9.A.8) family.</text>
</comment>
<feature type="transmembrane region" description="Helical" evidence="15">
    <location>
        <begin position="442"/>
        <end position="463"/>
    </location>
</feature>
<evidence type="ECO:0000256" key="15">
    <source>
        <dbReference type="RuleBase" id="RU362098"/>
    </source>
</evidence>
<dbReference type="Proteomes" id="UP000001235">
    <property type="component" value="Chromosome"/>
</dbReference>
<keyword evidence="9" id="KW-0406">Ion transport</keyword>
<dbReference type="PDB" id="3W5I">
    <property type="method" value="X-ray"/>
    <property type="resolution" value="2.15 A"/>
    <property type="chains" value="A/B=2-202"/>
</dbReference>
<feature type="transmembrane region" description="Helical" evidence="15">
    <location>
        <begin position="538"/>
        <end position="558"/>
    </location>
</feature>
<dbReference type="InterPro" id="IPR050860">
    <property type="entry name" value="FeoB_GTPase"/>
</dbReference>
<dbReference type="PANTHER" id="PTHR43185:SF1">
    <property type="entry name" value="FE(2+) TRANSPORTER FEOB"/>
    <property type="match status" value="1"/>
</dbReference>
<keyword evidence="7 15" id="KW-1133">Transmembrane helix</keyword>
<evidence type="ECO:0000256" key="12">
    <source>
        <dbReference type="NCBIfam" id="TIGR00437"/>
    </source>
</evidence>
<dbReference type="EMBL" id="CP002159">
    <property type="protein sequence ID" value="ADL56207.1"/>
    <property type="molecule type" value="Genomic_DNA"/>
</dbReference>
<feature type="transmembrane region" description="Helical" evidence="15">
    <location>
        <begin position="475"/>
        <end position="492"/>
    </location>
</feature>
<name>D9SIP4_GALCS</name>
<feature type="transmembrane region" description="Helical" evidence="15">
    <location>
        <begin position="216"/>
        <end position="235"/>
    </location>
</feature>
<feature type="binding site" evidence="20">
    <location>
        <position position="13"/>
    </location>
    <ligand>
        <name>GDP</name>
        <dbReference type="ChEBI" id="CHEBI:58189"/>
    </ligand>
</feature>
<dbReference type="GO" id="GO:0015093">
    <property type="term" value="F:ferrous iron transmembrane transporter activity"/>
    <property type="evidence" value="ECO:0007669"/>
    <property type="project" value="UniProtKB-UniRule"/>
</dbReference>
<feature type="transmembrane region" description="Helical" evidence="15">
    <location>
        <begin position="567"/>
        <end position="587"/>
    </location>
</feature>
<feature type="binding site" evidence="20">
    <location>
        <position position="12"/>
    </location>
    <ligand>
        <name>GDP</name>
        <dbReference type="ChEBI" id="CHEBI:58189"/>
    </ligand>
</feature>
<dbReference type="KEGG" id="gca:Galf_2203"/>
<dbReference type="PDBsum" id="3W5J"/>
<dbReference type="InterPro" id="IPR030389">
    <property type="entry name" value="G_FEOB_dom"/>
</dbReference>
<dbReference type="InterPro" id="IPR006073">
    <property type="entry name" value="GTP-bd"/>
</dbReference>
<evidence type="ECO:0000256" key="8">
    <source>
        <dbReference type="ARBA" id="ARBA00023004"/>
    </source>
</evidence>
<feature type="transmembrane region" description="Helical" evidence="15">
    <location>
        <begin position="386"/>
        <end position="406"/>
    </location>
</feature>
<feature type="binding site" evidence="14">
    <location>
        <position position="22"/>
    </location>
    <ligand>
        <name>Mg(2+)</name>
        <dbReference type="ChEBI" id="CHEBI:18420"/>
        <label>1</label>
    </ligand>
</feature>
<dbReference type="Pfam" id="PF02421">
    <property type="entry name" value="FeoB_N"/>
    <property type="match status" value="1"/>
</dbReference>
<keyword evidence="6 13" id="KW-0547">Nucleotide-binding</keyword>
<feature type="domain" description="FeoB-type G" evidence="16">
    <location>
        <begin position="1"/>
        <end position="163"/>
    </location>
</feature>
<evidence type="ECO:0000256" key="14">
    <source>
        <dbReference type="PIRSR" id="PIRSR603373-2"/>
    </source>
</evidence>
<dbReference type="Pfam" id="PF07670">
    <property type="entry name" value="Gate"/>
    <property type="match status" value="2"/>
</dbReference>
<comment type="function">
    <text evidence="15">Probable transporter of a GTP-driven Fe(2+) uptake system.</text>
</comment>
<evidence type="ECO:0000313" key="18">
    <source>
        <dbReference type="Proteomes" id="UP000001235"/>
    </source>
</evidence>
<dbReference type="GO" id="GO:0005886">
    <property type="term" value="C:plasma membrane"/>
    <property type="evidence" value="ECO:0007669"/>
    <property type="project" value="UniProtKB-SubCell"/>
</dbReference>
<evidence type="ECO:0000256" key="3">
    <source>
        <dbReference type="ARBA" id="ARBA00022475"/>
    </source>
</evidence>
<dbReference type="Pfam" id="PF07664">
    <property type="entry name" value="FeoB_C"/>
    <property type="match status" value="1"/>
</dbReference>
<feature type="transmembrane region" description="Helical" evidence="15">
    <location>
        <begin position="319"/>
        <end position="341"/>
    </location>
</feature>
<evidence type="ECO:0000256" key="10">
    <source>
        <dbReference type="ARBA" id="ARBA00023134"/>
    </source>
</evidence>
<feature type="binding site" evidence="14">
    <location>
        <position position="19"/>
    </location>
    <ligand>
        <name>Mg(2+)</name>
        <dbReference type="ChEBI" id="CHEBI:18420"/>
        <label>2</label>
    </ligand>
</feature>
<dbReference type="InterPro" id="IPR027417">
    <property type="entry name" value="P-loop_NTPase"/>
</dbReference>
<dbReference type="InterPro" id="IPR011640">
    <property type="entry name" value="Fe2_transport_prot_B_C"/>
</dbReference>
<evidence type="ECO:0000256" key="7">
    <source>
        <dbReference type="ARBA" id="ARBA00022989"/>
    </source>
</evidence>
<feature type="transmembrane region" description="Helical" evidence="15">
    <location>
        <begin position="353"/>
        <end position="380"/>
    </location>
</feature>
<feature type="transmembrane region" description="Helical" evidence="15">
    <location>
        <begin position="255"/>
        <end position="272"/>
    </location>
</feature>
<keyword evidence="4 15" id="KW-0410">Iron transport</keyword>
<accession>D9SIP4</accession>
<keyword evidence="5 15" id="KW-0812">Transmembrane</keyword>
<feature type="binding site" evidence="20">
    <location>
        <position position="11"/>
    </location>
    <ligand>
        <name>GDP</name>
        <dbReference type="ChEBI" id="CHEBI:58189"/>
    </ligand>
</feature>
<reference evidence="17 18" key="1">
    <citation type="submission" date="2010-08" db="EMBL/GenBank/DDBJ databases">
        <title>Complete sequence of Gallionella capsiferriformans ES-2.</title>
        <authorList>
            <consortium name="US DOE Joint Genome Institute"/>
            <person name="Lucas S."/>
            <person name="Copeland A."/>
            <person name="Lapidus A."/>
            <person name="Cheng J.-F."/>
            <person name="Bruce D."/>
            <person name="Goodwin L."/>
            <person name="Pitluck S."/>
            <person name="Chertkov O."/>
            <person name="Davenport K.W."/>
            <person name="Detter J.C."/>
            <person name="Han C."/>
            <person name="Tapia R."/>
            <person name="Land M."/>
            <person name="Hauser L."/>
            <person name="Chang Y.-J."/>
            <person name="Jeffries C."/>
            <person name="Kyrpides N."/>
            <person name="Ivanova N."/>
            <person name="Mikhailova N."/>
            <person name="Shelobolina E.S."/>
            <person name="Picardal F."/>
            <person name="Roden E."/>
            <person name="Emerson D."/>
            <person name="Woyke T."/>
        </authorList>
    </citation>
    <scope>NUCLEOTIDE SEQUENCE [LARGE SCALE GENOMIC DNA]</scope>
    <source>
        <strain evidence="17 18">ES-2</strain>
    </source>
</reference>
<dbReference type="PDBsum" id="3W5I"/>
<dbReference type="NCBIfam" id="TIGR00437">
    <property type="entry name" value="feoB"/>
    <property type="match status" value="1"/>
</dbReference>
<keyword evidence="10 13" id="KW-0342">GTP-binding</keyword>
<keyword evidence="14" id="KW-0479">Metal-binding</keyword>
<dbReference type="SMR" id="D9SIP4"/>
<feature type="binding site" evidence="20">
    <location>
        <position position="15"/>
    </location>
    <ligand>
        <name>GDP</name>
        <dbReference type="ChEBI" id="CHEBI:58189"/>
    </ligand>
</feature>
<dbReference type="CDD" id="cd01879">
    <property type="entry name" value="FeoB"/>
    <property type="match status" value="1"/>
</dbReference>
<dbReference type="eggNOG" id="COG0370">
    <property type="taxonomic scope" value="Bacteria"/>
</dbReference>
<dbReference type="HOGENOM" id="CLU_013350_3_2_4"/>
<gene>
    <name evidence="17" type="ordered locus">Galf_2203</name>
</gene>
<evidence type="ECO:0000256" key="9">
    <source>
        <dbReference type="ARBA" id="ARBA00023065"/>
    </source>
</evidence>
<protein>
    <recommendedName>
        <fullName evidence="12 15">Ferrous iron transport protein B</fullName>
    </recommendedName>
</protein>
<reference evidence="19 20" key="2">
    <citation type="journal article" date="2013" name="Acta Crystallogr. F">
        <title>Structure of an atypical FeoB G-domain reveals a putative domain-swapped dimer.</title>
        <authorList>
            <person name="Deshpande C.N."/>
            <person name="McGrath A.P."/>
            <person name="Font J."/>
            <person name="Guilfoyle A.P."/>
            <person name="Maher M.J."/>
            <person name="Jormakka M."/>
        </authorList>
    </citation>
    <scope>X-RAY CRYSTALLOGRAPHY (1.93 ANGSTROMS) OF 2-202 IN COMPLEX WITH GDP</scope>
</reference>
<feature type="binding site" evidence="13">
    <location>
        <begin position="114"/>
        <end position="117"/>
    </location>
    <ligand>
        <name>GTP</name>
        <dbReference type="ChEBI" id="CHEBI:37565"/>
        <label>1</label>
    </ligand>
</feature>
<evidence type="ECO:0000259" key="16">
    <source>
        <dbReference type="PROSITE" id="PS51711"/>
    </source>
</evidence>
<evidence type="ECO:0007829" key="20">
    <source>
        <dbReference type="PDB" id="3W5J"/>
    </source>
</evidence>
<keyword evidence="3" id="KW-1003">Cell membrane</keyword>
<evidence type="ECO:0000256" key="5">
    <source>
        <dbReference type="ARBA" id="ARBA00022692"/>
    </source>
</evidence>
<keyword evidence="18" id="KW-1185">Reference proteome</keyword>
<keyword evidence="8 15" id="KW-0408">Iron</keyword>
<dbReference type="OrthoDB" id="9809127at2"/>
<dbReference type="TCDB" id="9.A.8.1.11">
    <property type="family name" value="the ferrous iron uptake (feob) family"/>
</dbReference>
<evidence type="ECO:0000256" key="4">
    <source>
        <dbReference type="ARBA" id="ARBA00022496"/>
    </source>
</evidence>
<evidence type="ECO:0000256" key="6">
    <source>
        <dbReference type="ARBA" id="ARBA00022741"/>
    </source>
</evidence>
<evidence type="ECO:0000256" key="13">
    <source>
        <dbReference type="PIRSR" id="PIRSR603373-1"/>
    </source>
</evidence>
<evidence type="ECO:0007829" key="19">
    <source>
        <dbReference type="PDB" id="3W5I"/>
    </source>
</evidence>
<dbReference type="PRINTS" id="PR00326">
    <property type="entry name" value="GTP1OBG"/>
</dbReference>
<dbReference type="InterPro" id="IPR003373">
    <property type="entry name" value="Fe2_transport_prot-B"/>
</dbReference>
<feature type="binding site" evidence="13">
    <location>
        <begin position="54"/>
        <end position="57"/>
    </location>
    <ligand>
        <name>GTP</name>
        <dbReference type="ChEBI" id="CHEBI:37565"/>
        <label>1</label>
    </ligand>
</feature>
<evidence type="ECO:0000313" key="17">
    <source>
        <dbReference type="EMBL" id="ADL56207.1"/>
    </source>
</evidence>
<dbReference type="PDB" id="3W5J">
    <property type="method" value="X-ray"/>
    <property type="resolution" value="1.93 A"/>
    <property type="chains" value="A/B=2-202"/>
</dbReference>
<comment type="subcellular location">
    <subcellularLocation>
        <location evidence="15">Cell inner membrane</location>
        <topology evidence="15">Multi-pass membrane protein</topology>
    </subcellularLocation>
    <subcellularLocation>
        <location evidence="1">Cell membrane</location>
        <topology evidence="1">Multi-pass membrane protein</topology>
    </subcellularLocation>
</comment>
<feature type="binding site" evidence="14">
    <location>
        <position position="23"/>
    </location>
    <ligand>
        <name>Mg(2+)</name>
        <dbReference type="ChEBI" id="CHEBI:18420"/>
        <label>2</label>
    </ligand>
</feature>
<evidence type="ECO:0000256" key="11">
    <source>
        <dbReference type="ARBA" id="ARBA00023136"/>
    </source>
</evidence>
<dbReference type="STRING" id="395494.Galf_2203"/>
<dbReference type="Gene3D" id="3.40.50.300">
    <property type="entry name" value="P-loop containing nucleotide triphosphate hydrolases"/>
    <property type="match status" value="1"/>
</dbReference>
<keyword evidence="2 15" id="KW-0813">Transport</keyword>
<dbReference type="GO" id="GO:0046872">
    <property type="term" value="F:metal ion binding"/>
    <property type="evidence" value="ECO:0007669"/>
    <property type="project" value="UniProtKB-KW"/>
</dbReference>
<feature type="transmembrane region" description="Helical" evidence="15">
    <location>
        <begin position="279"/>
        <end position="299"/>
    </location>
</feature>
<keyword evidence="19 20" id="KW-0002">3D-structure</keyword>
<feature type="binding site" evidence="20">
    <location>
        <position position="16"/>
    </location>
    <ligand>
        <name>GDP</name>
        <dbReference type="ChEBI" id="CHEBI:58189"/>
    </ligand>
</feature>
<organism evidence="17 18">
    <name type="scientific">Gallionella capsiferriformans (strain ES-2)</name>
    <name type="common">Gallionella ferruginea capsiferriformans (strain ES-2)</name>
    <dbReference type="NCBI Taxonomy" id="395494"/>
    <lineage>
        <taxon>Bacteria</taxon>
        <taxon>Pseudomonadati</taxon>
        <taxon>Pseudomonadota</taxon>
        <taxon>Betaproteobacteria</taxon>
        <taxon>Nitrosomonadales</taxon>
        <taxon>Gallionellaceae</taxon>
        <taxon>Gallionella</taxon>
    </lineage>
</organism>
<keyword evidence="11 15" id="KW-0472">Membrane</keyword>
<feature type="transmembrane region" description="Helical" evidence="15">
    <location>
        <begin position="499"/>
        <end position="518"/>
    </location>
</feature>
<dbReference type="RefSeq" id="WP_013294131.1">
    <property type="nucleotide sequence ID" value="NC_014394.1"/>
</dbReference>
<dbReference type="PANTHER" id="PTHR43185">
    <property type="entry name" value="FERROUS IRON TRANSPORT PROTEIN B"/>
    <property type="match status" value="1"/>
</dbReference>
<feature type="binding site" evidence="13">
    <location>
        <begin position="33"/>
        <end position="37"/>
    </location>
    <ligand>
        <name>GTP</name>
        <dbReference type="ChEBI" id="CHEBI:37565"/>
        <label>1</label>
    </ligand>
</feature>
<keyword evidence="14" id="KW-0460">Magnesium</keyword>
<dbReference type="InterPro" id="IPR011642">
    <property type="entry name" value="Gate_dom"/>
</dbReference>
<proteinExistence type="evidence at protein level"/>